<keyword evidence="3" id="KW-0347">Helicase</keyword>
<dbReference type="Proteomes" id="UP000580709">
    <property type="component" value="Unassembled WGS sequence"/>
</dbReference>
<dbReference type="AlphaFoldDB" id="A0A838WT80"/>
<dbReference type="Pfam" id="PF23234">
    <property type="entry name" value="WHD_4th_Lhr"/>
    <property type="match status" value="1"/>
</dbReference>
<proteinExistence type="predicted"/>
<reference evidence="3 4" key="1">
    <citation type="submission" date="2020-07" db="EMBL/GenBank/DDBJ databases">
        <authorList>
            <person name="Khare M."/>
        </authorList>
    </citation>
    <scope>NUCLEOTIDE SEQUENCE [LARGE SCALE GENOMIC DNA]</scope>
    <source>
        <strain evidence="3 4">P8776</strain>
    </source>
</reference>
<evidence type="ECO:0000313" key="3">
    <source>
        <dbReference type="EMBL" id="MBA4504954.1"/>
    </source>
</evidence>
<keyword evidence="3" id="KW-0378">Hydrolase</keyword>
<gene>
    <name evidence="3" type="ORF">H0H28_06370</name>
</gene>
<evidence type="ECO:0000256" key="1">
    <source>
        <dbReference type="SAM" id="MobiDB-lite"/>
    </source>
</evidence>
<feature type="non-terminal residue" evidence="3">
    <location>
        <position position="1"/>
    </location>
</feature>
<organism evidence="3 4">
    <name type="scientific">Corynebacterium sanguinis</name>
    <dbReference type="NCBI Taxonomy" id="2594913"/>
    <lineage>
        <taxon>Bacteria</taxon>
        <taxon>Bacillati</taxon>
        <taxon>Actinomycetota</taxon>
        <taxon>Actinomycetes</taxon>
        <taxon>Mycobacteriales</taxon>
        <taxon>Corynebacteriaceae</taxon>
        <taxon>Corynebacterium</taxon>
    </lineage>
</organism>
<keyword evidence="3" id="KW-0067">ATP-binding</keyword>
<comment type="caution">
    <text evidence="3">The sequence shown here is derived from an EMBL/GenBank/DDBJ whole genome shotgun (WGS) entry which is preliminary data.</text>
</comment>
<keyword evidence="3" id="KW-0547">Nucleotide-binding</keyword>
<dbReference type="EMBL" id="JACEOR010000231">
    <property type="protein sequence ID" value="MBA4504954.1"/>
    <property type="molecule type" value="Genomic_DNA"/>
</dbReference>
<feature type="region of interest" description="Disordered" evidence="1">
    <location>
        <begin position="212"/>
        <end position="238"/>
    </location>
</feature>
<dbReference type="GO" id="GO:0004386">
    <property type="term" value="F:helicase activity"/>
    <property type="evidence" value="ECO:0007669"/>
    <property type="project" value="UniProtKB-KW"/>
</dbReference>
<evidence type="ECO:0000313" key="4">
    <source>
        <dbReference type="Proteomes" id="UP000580709"/>
    </source>
</evidence>
<protein>
    <submittedName>
        <fullName evidence="3">DEAD/DEAH box helicase</fullName>
    </submittedName>
</protein>
<accession>A0A838WT80</accession>
<dbReference type="InterPro" id="IPR055367">
    <property type="entry name" value="WH4_Lhr"/>
</dbReference>
<evidence type="ECO:0000259" key="2">
    <source>
        <dbReference type="Pfam" id="PF23234"/>
    </source>
</evidence>
<name>A0A838WT80_9CORY</name>
<feature type="domain" description="Large helicase-related protein winged-helix" evidence="2">
    <location>
        <begin position="8"/>
        <end position="89"/>
    </location>
</feature>
<sequence length="238" mass="24905">AATPGVDTDATRRSVAFGEAWLDRYGVVTRGSVVAEDVLGGFALAYKVLSGFEESGKAMRGYLIEGLGASQFSTPATIDRLRGHQDSDDVVGWPSGTREPLVYVLAATDPANPYGAALPWPAQGPTRSAGAMVVLIDGLLAAHITRGGKTMTTFFEHFPEGVGDPMPLVVSALSQAVAAGRMKPLNVQKLNGKAAFSLRDYGAAVTHKGAKIGGSTTAPPKRRGRTVAEAMDELSFDD</sequence>
<keyword evidence="4" id="KW-1185">Reference proteome</keyword>